<dbReference type="EMBL" id="CP082270">
    <property type="protein sequence ID" value="WDM62147.1"/>
    <property type="molecule type" value="Genomic_DNA"/>
</dbReference>
<evidence type="ECO:0000313" key="3">
    <source>
        <dbReference type="EMBL" id="WDM62147.1"/>
    </source>
</evidence>
<proteinExistence type="predicted"/>
<dbReference type="RefSeq" id="WP_204275086.1">
    <property type="nucleotide sequence ID" value="NZ_CP082270.1"/>
</dbReference>
<evidence type="ECO:0000259" key="2">
    <source>
        <dbReference type="Pfam" id="PF20455"/>
    </source>
</evidence>
<keyword evidence="1" id="KW-1133">Transmembrane helix</keyword>
<keyword evidence="1" id="KW-0472">Membrane</keyword>
<protein>
    <recommendedName>
        <fullName evidence="2">DUF6708 domain-containing protein</fullName>
    </recommendedName>
</protein>
<name>A0ABY7XWL5_9GAMM</name>
<keyword evidence="1" id="KW-0812">Transmembrane</keyword>
<organism evidence="3 4">
    <name type="scientific">Stenotrophomonas forensis</name>
    <dbReference type="NCBI Taxonomy" id="2871169"/>
    <lineage>
        <taxon>Bacteria</taxon>
        <taxon>Pseudomonadati</taxon>
        <taxon>Pseudomonadota</taxon>
        <taxon>Gammaproteobacteria</taxon>
        <taxon>Lysobacterales</taxon>
        <taxon>Lysobacteraceae</taxon>
        <taxon>Stenotrophomonas</taxon>
        <taxon>Stenotrophomonas maltophilia group</taxon>
    </lineage>
</organism>
<evidence type="ECO:0000313" key="4">
    <source>
        <dbReference type="Proteomes" id="UP001216828"/>
    </source>
</evidence>
<sequence>MLANAAGKGDWMYTGWMRDFPVGRPLSPQESASRFNVHAAQSVAPAEHACLVRFNSTCIELIDRRFRLRGMVSTTVVLLGTLGLFLLGFFLLFTLVFPNLEGDIWDWVMYGMVGACVVGAPALFWHITLRYEFFTYVWYPTRFNRRNRKVYFFMGGKEGAVSVPWDEAVFYIGQGTSEEFLRDLRCSIVEDHLVKRTFAVGHYFDDELKIRGIWEFVRRYMEEGPAEVVDTIDGRQMNLSVKPSLRNCYLFVVASLGPAMLSARFMLMPLLLPLVLCRWLVLKSCRVPVWPQWVQDECEVDANDPLRLAEPEVMAQSEWDRRSTRSG</sequence>
<reference evidence="3 4" key="1">
    <citation type="submission" date="2021-08" db="EMBL/GenBank/DDBJ databases">
        <title>Stenotrophomonas forensis sp. nov., isolated from contaminated viral transport media.</title>
        <authorList>
            <person name="Nguyen S.V."/>
            <person name="Edwards D."/>
            <person name="Scott S."/>
            <person name="Doss J."/>
            <person name="Merid S."/>
            <person name="Zelaya E."/>
            <person name="Maza C."/>
            <person name="Mann M."/>
            <person name="Hamilton B."/>
            <person name="Blackwell R."/>
            <person name="Tran A."/>
            <person name="Hauser J."/>
        </authorList>
    </citation>
    <scope>NUCLEOTIDE SEQUENCE [LARGE SCALE GENOMIC DNA]</scope>
    <source>
        <strain evidence="3 4">DFS-20110405</strain>
    </source>
</reference>
<feature type="transmembrane region" description="Helical" evidence="1">
    <location>
        <begin position="107"/>
        <end position="127"/>
    </location>
</feature>
<feature type="transmembrane region" description="Helical" evidence="1">
    <location>
        <begin position="248"/>
        <end position="276"/>
    </location>
</feature>
<gene>
    <name evidence="3" type="ORF">K5L94_13480</name>
</gene>
<dbReference type="Pfam" id="PF20455">
    <property type="entry name" value="DUF6708"/>
    <property type="match status" value="1"/>
</dbReference>
<dbReference type="InterPro" id="IPR046554">
    <property type="entry name" value="DUF6708"/>
</dbReference>
<dbReference type="Proteomes" id="UP001216828">
    <property type="component" value="Chromosome"/>
</dbReference>
<feature type="domain" description="DUF6708" evidence="2">
    <location>
        <begin position="127"/>
        <end position="299"/>
    </location>
</feature>
<evidence type="ECO:0000256" key="1">
    <source>
        <dbReference type="SAM" id="Phobius"/>
    </source>
</evidence>
<feature type="transmembrane region" description="Helical" evidence="1">
    <location>
        <begin position="71"/>
        <end position="95"/>
    </location>
</feature>
<keyword evidence="4" id="KW-1185">Reference proteome</keyword>
<accession>A0ABY7XWL5</accession>